<dbReference type="PROSITE" id="PS00122">
    <property type="entry name" value="CARBOXYLESTERASE_B_1"/>
    <property type="match status" value="1"/>
</dbReference>
<dbReference type="InterPro" id="IPR019826">
    <property type="entry name" value="Carboxylesterase_B_AS"/>
</dbReference>
<dbReference type="GO" id="GO:0004806">
    <property type="term" value="F:triacylglycerol lipase activity"/>
    <property type="evidence" value="ECO:0007669"/>
    <property type="project" value="UniProtKB-EC"/>
</dbReference>
<evidence type="ECO:0000313" key="7">
    <source>
        <dbReference type="EMBL" id="AEZ66629.1"/>
    </source>
</evidence>
<reference evidence="7" key="1">
    <citation type="journal article" date="2012" name="FEMS Yeast Res.">
        <title>Genome sequence of Wickerhamomyces anomalus DSM 6766 reveals genetic basis of biotechnologically important antimicrobial activities.</title>
        <authorList>
            <person name="Schneider J."/>
            <person name="Rupp O."/>
            <person name="Trost E."/>
            <person name="Jaenicke S."/>
            <person name="Passoth V."/>
            <person name="Goesmann A."/>
            <person name="Tauch A."/>
            <person name="Brinkrolf K."/>
        </authorList>
    </citation>
    <scope>NUCLEOTIDE SEQUENCE</scope>
    <source>
        <strain evidence="7">NRRL Y-366</strain>
    </source>
</reference>
<evidence type="ECO:0000256" key="2">
    <source>
        <dbReference type="ARBA" id="ARBA00005964"/>
    </source>
</evidence>
<keyword evidence="4" id="KW-0443">Lipid metabolism</keyword>
<comment type="similarity">
    <text evidence="2 5">Belongs to the type-B carboxylesterase/lipase family.</text>
</comment>
<comment type="catalytic activity">
    <reaction evidence="1">
        <text>a triacylglycerol + H2O = a diacylglycerol + a fatty acid + H(+)</text>
        <dbReference type="Rhea" id="RHEA:12044"/>
        <dbReference type="ChEBI" id="CHEBI:15377"/>
        <dbReference type="ChEBI" id="CHEBI:15378"/>
        <dbReference type="ChEBI" id="CHEBI:17855"/>
        <dbReference type="ChEBI" id="CHEBI:18035"/>
        <dbReference type="ChEBI" id="CHEBI:28868"/>
        <dbReference type="EC" id="3.1.1.3"/>
    </reaction>
</comment>
<dbReference type="Gene3D" id="3.40.50.1820">
    <property type="entry name" value="alpha/beta hydrolase"/>
    <property type="match status" value="1"/>
</dbReference>
<evidence type="ECO:0000256" key="5">
    <source>
        <dbReference type="RuleBase" id="RU361235"/>
    </source>
</evidence>
<dbReference type="InterPro" id="IPR002018">
    <property type="entry name" value="CarbesteraseB"/>
</dbReference>
<evidence type="ECO:0000256" key="3">
    <source>
        <dbReference type="ARBA" id="ARBA00022801"/>
    </source>
</evidence>
<dbReference type="InterPro" id="IPR050309">
    <property type="entry name" value="Type-B_Carboxylest/Lipase"/>
</dbReference>
<dbReference type="EMBL" id="JN701433">
    <property type="protein sequence ID" value="AEZ66629.1"/>
    <property type="molecule type" value="Genomic_DNA"/>
</dbReference>
<dbReference type="InterPro" id="IPR029058">
    <property type="entry name" value="AB_hydrolase_fold"/>
</dbReference>
<dbReference type="AlphaFoldDB" id="H6UWN4"/>
<dbReference type="Pfam" id="PF00135">
    <property type="entry name" value="COesterase"/>
    <property type="match status" value="1"/>
</dbReference>
<dbReference type="SUPFAM" id="SSF53474">
    <property type="entry name" value="alpha/beta-Hydrolases"/>
    <property type="match status" value="1"/>
</dbReference>
<keyword evidence="3 5" id="KW-0378">Hydrolase</keyword>
<gene>
    <name evidence="7" type="ORF">WAN_6449</name>
</gene>
<dbReference type="GO" id="GO:0016042">
    <property type="term" value="P:lipid catabolic process"/>
    <property type="evidence" value="ECO:0007669"/>
    <property type="project" value="UniProtKB-KW"/>
</dbReference>
<proteinExistence type="inferred from homology"/>
<evidence type="ECO:0000256" key="1">
    <source>
        <dbReference type="ARBA" id="ARBA00001024"/>
    </source>
</evidence>
<feature type="chain" id="PRO_5005134516" description="Carboxylic ester hydrolase" evidence="5">
    <location>
        <begin position="18"/>
        <end position="573"/>
    </location>
</feature>
<dbReference type="ESTHER" id="hanan-h6uwn4">
    <property type="family name" value="Fungal_carboxylesterase_lipase"/>
</dbReference>
<feature type="domain" description="Carboxylesterase type B" evidence="6">
    <location>
        <begin position="29"/>
        <end position="540"/>
    </location>
</feature>
<protein>
    <recommendedName>
        <fullName evidence="5">Carboxylic ester hydrolase</fullName>
        <ecNumber evidence="5">3.1.1.-</ecNumber>
    </recommendedName>
</protein>
<keyword evidence="4" id="KW-0442">Lipid degradation</keyword>
<keyword evidence="5" id="KW-0732">Signal</keyword>
<feature type="signal peptide" evidence="5">
    <location>
        <begin position="1"/>
        <end position="17"/>
    </location>
</feature>
<evidence type="ECO:0000259" key="6">
    <source>
        <dbReference type="Pfam" id="PF00135"/>
    </source>
</evidence>
<sequence>MSIQSILLLFFACLVISHPVMKRDDLSSSPIVHVKNGSIQGQVIERFNQDAYLGIPYAQPPLGSLRFVSPQSLNQSWSDVKTFDTYGPSCFASGSNQSSQLPQSEDCLKLNVVKPRGYDNSSVKLPVAVWIHGGSFMDGSSTRPSYNLSYIVENSVDIGKPFIGVSLNYRLTGFGFLRSREVEYKGYTNVGLRDQIKAIQWVHENIEAFGGDPNHLVIWGESAGGYSVGKLLNSGQLGDYVKGAIMESGTSMFADYFADTLVTAEDDFAKLSNHFNCSEAPSSFECLQHVDAHELNHVFNETNKIIKGGFHQAYVDGDIIPKSSYLSLQAGEYKKIPLLLGSNSDEGYDFINTTLNTTEEFKAALAKDFPYLTKSSIDKLDELYPLGDASVSSPLDPTYNNTPIEYPSSYGKQAPRMSVLWGDLLFIAGARKTAEIFSRDGVPVHKYRHNIPDNETFNEPFIGAKHFTEIVYVFDNPDEPEHSTLGEIMFDDPRIPNVSKSISKMWASFITDLDPNLNQDQLNIDDVPKWPEYKDGAQNIVFDINGFYLEDDTWRKEQFKFIESIEIEQLEMR</sequence>
<accession>H6UWN4</accession>
<organism evidence="7">
    <name type="scientific">Wickerhamomyces anomalus</name>
    <name type="common">Yeast</name>
    <name type="synonym">Hansenula anomala</name>
    <dbReference type="NCBI Taxonomy" id="4927"/>
    <lineage>
        <taxon>Eukaryota</taxon>
        <taxon>Fungi</taxon>
        <taxon>Dikarya</taxon>
        <taxon>Ascomycota</taxon>
        <taxon>Saccharomycotina</taxon>
        <taxon>Saccharomycetes</taxon>
        <taxon>Phaffomycetales</taxon>
        <taxon>Wickerhamomycetaceae</taxon>
        <taxon>Wickerhamomyces</taxon>
    </lineage>
</organism>
<name>H6UWN4_WICAO</name>
<dbReference type="PANTHER" id="PTHR11559">
    <property type="entry name" value="CARBOXYLESTERASE"/>
    <property type="match status" value="1"/>
</dbReference>
<evidence type="ECO:0000256" key="4">
    <source>
        <dbReference type="ARBA" id="ARBA00022963"/>
    </source>
</evidence>
<dbReference type="EC" id="3.1.1.-" evidence="5"/>